<protein>
    <submittedName>
        <fullName evidence="2">Uncharacterized protein</fullName>
    </submittedName>
</protein>
<feature type="compositionally biased region" description="Basic and acidic residues" evidence="1">
    <location>
        <begin position="34"/>
        <end position="59"/>
    </location>
</feature>
<feature type="region of interest" description="Disordered" evidence="1">
    <location>
        <begin position="34"/>
        <end position="65"/>
    </location>
</feature>
<sequence length="127" mass="14477">MIVLDIPRTCHPDSSDVRVAGEIWRRKKEIHCEDEARNEMEREKEKEKAKRHTPPEARDANYSGSCEQFVDYPGNSKIAVAKDSVSRSRSEISLEGIDETIGLSQKFMGVAIKIGYERLLPWRGSKT</sequence>
<dbReference type="Proteomes" id="UP000007755">
    <property type="component" value="Unassembled WGS sequence"/>
</dbReference>
<proteinExistence type="predicted"/>
<keyword evidence="3" id="KW-1185">Reference proteome</keyword>
<dbReference type="EMBL" id="GL888051">
    <property type="protein sequence ID" value="EGI68723.1"/>
    <property type="molecule type" value="Genomic_DNA"/>
</dbReference>
<reference evidence="2" key="1">
    <citation type="submission" date="2011-02" db="EMBL/GenBank/DDBJ databases">
        <title>The genome of the leaf-cutting ant Acromyrmex echinatior suggests key adaptations to social evolution and fungus farming.</title>
        <authorList>
            <person name="Nygaard S."/>
            <person name="Zhang G."/>
        </authorList>
    </citation>
    <scope>NUCLEOTIDE SEQUENCE</scope>
</reference>
<dbReference type="AlphaFoldDB" id="F4WAN7"/>
<dbReference type="InParanoid" id="F4WAN7"/>
<organism evidence="3">
    <name type="scientific">Acromyrmex echinatior</name>
    <name type="common">Panamanian leafcutter ant</name>
    <name type="synonym">Acromyrmex octospinosus echinatior</name>
    <dbReference type="NCBI Taxonomy" id="103372"/>
    <lineage>
        <taxon>Eukaryota</taxon>
        <taxon>Metazoa</taxon>
        <taxon>Ecdysozoa</taxon>
        <taxon>Arthropoda</taxon>
        <taxon>Hexapoda</taxon>
        <taxon>Insecta</taxon>
        <taxon>Pterygota</taxon>
        <taxon>Neoptera</taxon>
        <taxon>Endopterygota</taxon>
        <taxon>Hymenoptera</taxon>
        <taxon>Apocrita</taxon>
        <taxon>Aculeata</taxon>
        <taxon>Formicoidea</taxon>
        <taxon>Formicidae</taxon>
        <taxon>Myrmicinae</taxon>
        <taxon>Acromyrmex</taxon>
    </lineage>
</organism>
<evidence type="ECO:0000313" key="3">
    <source>
        <dbReference type="Proteomes" id="UP000007755"/>
    </source>
</evidence>
<name>F4WAN7_ACREC</name>
<accession>F4WAN7</accession>
<evidence type="ECO:0000256" key="1">
    <source>
        <dbReference type="SAM" id="MobiDB-lite"/>
    </source>
</evidence>
<evidence type="ECO:0000313" key="2">
    <source>
        <dbReference type="EMBL" id="EGI68723.1"/>
    </source>
</evidence>
<gene>
    <name evidence="2" type="ORF">G5I_02575</name>
</gene>